<evidence type="ECO:0000313" key="1">
    <source>
        <dbReference type="EMBL" id="QHS77981.1"/>
    </source>
</evidence>
<name>A0A6C0AEQ3_9ZZZZ</name>
<proteinExistence type="predicted"/>
<organism evidence="1">
    <name type="scientific">viral metagenome</name>
    <dbReference type="NCBI Taxonomy" id="1070528"/>
    <lineage>
        <taxon>unclassified sequences</taxon>
        <taxon>metagenomes</taxon>
        <taxon>organismal metagenomes</taxon>
    </lineage>
</organism>
<protein>
    <submittedName>
        <fullName evidence="1">Uncharacterized protein</fullName>
    </submittedName>
</protein>
<sequence length="211" mass="25464">MYEEKVKQLIPEFHEKLKESEYENIINKTNLIDKDIKYSMNNVENSAICYILLKKKYKYKYKNLDTFLKEYDYLKKYPDQKKIDIFYNFANIINFIKELKIFKNFGCKRNYLDLATKLGEGWNASCTTGGGQTFFVSMKVRIFENETNIKPVRKKLFKEEDLLGDIFFLTNSRENIFLIDEDNIDDLFPKKEYFVKNDDFFKKIFSRNYIL</sequence>
<accession>A0A6C0AEQ3</accession>
<dbReference type="EMBL" id="MN740594">
    <property type="protein sequence ID" value="QHS77981.1"/>
    <property type="molecule type" value="Genomic_DNA"/>
</dbReference>
<reference evidence="1" key="1">
    <citation type="journal article" date="2020" name="Nature">
        <title>Giant virus diversity and host interactions through global metagenomics.</title>
        <authorList>
            <person name="Schulz F."/>
            <person name="Roux S."/>
            <person name="Paez-Espino D."/>
            <person name="Jungbluth S."/>
            <person name="Walsh D.A."/>
            <person name="Denef V.J."/>
            <person name="McMahon K.D."/>
            <person name="Konstantinidis K.T."/>
            <person name="Eloe-Fadrosh E.A."/>
            <person name="Kyrpides N.C."/>
            <person name="Woyke T."/>
        </authorList>
    </citation>
    <scope>NUCLEOTIDE SEQUENCE</scope>
    <source>
        <strain evidence="1">GVMAG-S-1021933-23</strain>
    </source>
</reference>
<dbReference type="AlphaFoldDB" id="A0A6C0AEQ3"/>